<evidence type="ECO:0000313" key="3">
    <source>
        <dbReference type="WBParaSite" id="PEQ_0000920601-mRNA-1"/>
    </source>
</evidence>
<reference evidence="3" key="1">
    <citation type="submission" date="2022-11" db="UniProtKB">
        <authorList>
            <consortium name="WormBaseParasite"/>
        </authorList>
    </citation>
    <scope>IDENTIFICATION</scope>
</reference>
<feature type="compositionally biased region" description="Basic and acidic residues" evidence="1">
    <location>
        <begin position="547"/>
        <end position="560"/>
    </location>
</feature>
<proteinExistence type="predicted"/>
<feature type="compositionally biased region" description="Low complexity" evidence="1">
    <location>
        <begin position="125"/>
        <end position="136"/>
    </location>
</feature>
<feature type="region of interest" description="Disordered" evidence="1">
    <location>
        <begin position="520"/>
        <end position="566"/>
    </location>
</feature>
<feature type="region of interest" description="Disordered" evidence="1">
    <location>
        <begin position="419"/>
        <end position="452"/>
    </location>
</feature>
<feature type="region of interest" description="Disordered" evidence="1">
    <location>
        <begin position="238"/>
        <end position="260"/>
    </location>
</feature>
<dbReference type="Proteomes" id="UP000887564">
    <property type="component" value="Unplaced"/>
</dbReference>
<sequence length="566" mass="63466">MLCNYFADSIWTIFVDDTRNMSFWFSYFRAEQSQKDAKIVVDASRLSRLRNSNFRGTFDENEGMFTVENDSILVQMDSLPEIYFHSDKPDNDAAVLFLNQSALEVTAAPAPPPSIASSYTDRPQSSLSTKSSNTVSPARQSLKSDFTLCLSVSRNNIPLVIFPGSLIDDYAARLARHICLMAIADNQPTHFTDVWQAFEEAVIEEGDLNESAPRFGSPFHQVSISFDCIQSLARMLQETDQQSRPHSATGVTVEESHGGGAEQYSSGNLHYALLDEEDSSASNDQEIWQKQQVQESAVQRVPSSSVQHGRENAEVLTGRKMEELVKQLVDQLWRQIIVKVFSEIEEICLQSAQSNAVAYTDVNSDDRTDSDESEIENYTILREEDDDDIDTEDHLNEQLYTEIAEAGSFIPLRFKSGSGEVDEDVSEERGRSEHPTYTSLQDDRSSSDDKYKSSNLYYKTKTAQEKTILTANTAPSEIDLIDGYKDDIKGTDTAAESYHLTTVAQRGRNEENLIADMKPQVEERPFSSIQEGKKHSVGEGDSPSATHIERNVVDRERGSEEIDLPN</sequence>
<name>A0A914S4M1_PAREQ</name>
<organism evidence="2 3">
    <name type="scientific">Parascaris equorum</name>
    <name type="common">Equine roundworm</name>
    <dbReference type="NCBI Taxonomy" id="6256"/>
    <lineage>
        <taxon>Eukaryota</taxon>
        <taxon>Metazoa</taxon>
        <taxon>Ecdysozoa</taxon>
        <taxon>Nematoda</taxon>
        <taxon>Chromadorea</taxon>
        <taxon>Rhabditida</taxon>
        <taxon>Spirurina</taxon>
        <taxon>Ascaridomorpha</taxon>
        <taxon>Ascaridoidea</taxon>
        <taxon>Ascarididae</taxon>
        <taxon>Parascaris</taxon>
    </lineage>
</organism>
<evidence type="ECO:0000256" key="1">
    <source>
        <dbReference type="SAM" id="MobiDB-lite"/>
    </source>
</evidence>
<keyword evidence="2" id="KW-1185">Reference proteome</keyword>
<evidence type="ECO:0000313" key="2">
    <source>
        <dbReference type="Proteomes" id="UP000887564"/>
    </source>
</evidence>
<feature type="region of interest" description="Disordered" evidence="1">
    <location>
        <begin position="112"/>
        <end position="136"/>
    </location>
</feature>
<dbReference type="AlphaFoldDB" id="A0A914S4M1"/>
<dbReference type="WBParaSite" id="PEQ_0000920601-mRNA-1">
    <property type="protein sequence ID" value="PEQ_0000920601-mRNA-1"/>
    <property type="gene ID" value="PEQ_0000920601"/>
</dbReference>
<protein>
    <submittedName>
        <fullName evidence="3">Rab3 GTPase-activating protein catalytic subunit</fullName>
    </submittedName>
</protein>
<feature type="compositionally biased region" description="Polar residues" evidence="1">
    <location>
        <begin position="238"/>
        <end position="250"/>
    </location>
</feature>
<accession>A0A914S4M1</accession>
<feature type="compositionally biased region" description="Basic and acidic residues" evidence="1">
    <location>
        <begin position="441"/>
        <end position="452"/>
    </location>
</feature>
<feature type="compositionally biased region" description="Basic and acidic residues" evidence="1">
    <location>
        <begin position="520"/>
        <end position="538"/>
    </location>
</feature>